<dbReference type="AlphaFoldDB" id="A0A2P5C451"/>
<feature type="region of interest" description="Disordered" evidence="1">
    <location>
        <begin position="48"/>
        <end position="82"/>
    </location>
</feature>
<evidence type="ECO:0000256" key="1">
    <source>
        <dbReference type="SAM" id="MobiDB-lite"/>
    </source>
</evidence>
<accession>A0A2P5C451</accession>
<dbReference type="Proteomes" id="UP000237105">
    <property type="component" value="Unassembled WGS sequence"/>
</dbReference>
<feature type="compositionally biased region" description="Basic and acidic residues" evidence="1">
    <location>
        <begin position="51"/>
        <end position="60"/>
    </location>
</feature>
<comment type="caution">
    <text evidence="2">The sequence shown here is derived from an EMBL/GenBank/DDBJ whole genome shotgun (WGS) entry which is preliminary data.</text>
</comment>
<protein>
    <submittedName>
        <fullName evidence="2">Uncharacterized protein</fullName>
    </submittedName>
</protein>
<keyword evidence="3" id="KW-1185">Reference proteome</keyword>
<feature type="compositionally biased region" description="Polar residues" evidence="1">
    <location>
        <begin position="13"/>
        <end position="22"/>
    </location>
</feature>
<feature type="non-terminal residue" evidence="2">
    <location>
        <position position="1"/>
    </location>
</feature>
<name>A0A2P5C451_PARAD</name>
<evidence type="ECO:0000313" key="3">
    <source>
        <dbReference type="Proteomes" id="UP000237105"/>
    </source>
</evidence>
<proteinExistence type="predicted"/>
<sequence length="105" mass="12233">LPMARENVRRGNYTFSKSNEPELTSRSPELILSIIAWGEFTKNSKSYTIKPDPEVGRTADKGMASHMMSDPDHKCRRQKKERNKREKNALFLLFKQVFTIRVSFI</sequence>
<dbReference type="EMBL" id="JXTB01000179">
    <property type="protein sequence ID" value="PON55789.1"/>
    <property type="molecule type" value="Genomic_DNA"/>
</dbReference>
<reference evidence="3" key="1">
    <citation type="submission" date="2016-06" db="EMBL/GenBank/DDBJ databases">
        <title>Parallel loss of symbiosis genes in relatives of nitrogen-fixing non-legume Parasponia.</title>
        <authorList>
            <person name="Van Velzen R."/>
            <person name="Holmer R."/>
            <person name="Bu F."/>
            <person name="Rutten L."/>
            <person name="Van Zeijl A."/>
            <person name="Liu W."/>
            <person name="Santuari L."/>
            <person name="Cao Q."/>
            <person name="Sharma T."/>
            <person name="Shen D."/>
            <person name="Roswanjaya Y."/>
            <person name="Wardhani T."/>
            <person name="Kalhor M.S."/>
            <person name="Jansen J."/>
            <person name="Van den Hoogen J."/>
            <person name="Gungor B."/>
            <person name="Hartog M."/>
            <person name="Hontelez J."/>
            <person name="Verver J."/>
            <person name="Yang W.-C."/>
            <person name="Schijlen E."/>
            <person name="Repin R."/>
            <person name="Schilthuizen M."/>
            <person name="Schranz E."/>
            <person name="Heidstra R."/>
            <person name="Miyata K."/>
            <person name="Fedorova E."/>
            <person name="Kohlen W."/>
            <person name="Bisseling T."/>
            <person name="Smit S."/>
            <person name="Geurts R."/>
        </authorList>
    </citation>
    <scope>NUCLEOTIDE SEQUENCE [LARGE SCALE GENOMIC DNA]</scope>
    <source>
        <strain evidence="3">cv. WU1-14</strain>
    </source>
</reference>
<gene>
    <name evidence="2" type="ORF">PanWU01x14_185980</name>
</gene>
<evidence type="ECO:0000313" key="2">
    <source>
        <dbReference type="EMBL" id="PON55789.1"/>
    </source>
</evidence>
<organism evidence="2 3">
    <name type="scientific">Parasponia andersonii</name>
    <name type="common">Sponia andersonii</name>
    <dbReference type="NCBI Taxonomy" id="3476"/>
    <lineage>
        <taxon>Eukaryota</taxon>
        <taxon>Viridiplantae</taxon>
        <taxon>Streptophyta</taxon>
        <taxon>Embryophyta</taxon>
        <taxon>Tracheophyta</taxon>
        <taxon>Spermatophyta</taxon>
        <taxon>Magnoliopsida</taxon>
        <taxon>eudicotyledons</taxon>
        <taxon>Gunneridae</taxon>
        <taxon>Pentapetalae</taxon>
        <taxon>rosids</taxon>
        <taxon>fabids</taxon>
        <taxon>Rosales</taxon>
        <taxon>Cannabaceae</taxon>
        <taxon>Parasponia</taxon>
    </lineage>
</organism>
<feature type="region of interest" description="Disordered" evidence="1">
    <location>
        <begin position="1"/>
        <end position="22"/>
    </location>
</feature>